<evidence type="ECO:0000256" key="1">
    <source>
        <dbReference type="ARBA" id="ARBA00022853"/>
    </source>
</evidence>
<dbReference type="OMA" id="PQRCYEW"/>
<keyword evidence="8" id="KW-1185">Reference proteome</keyword>
<feature type="non-terminal residue" evidence="7">
    <location>
        <position position="459"/>
    </location>
</feature>
<evidence type="ECO:0000259" key="6">
    <source>
        <dbReference type="PROSITE" id="PS51526"/>
    </source>
</evidence>
<evidence type="ECO:0000256" key="2">
    <source>
        <dbReference type="ARBA" id="ARBA00023015"/>
    </source>
</evidence>
<organism evidence="7 8">
    <name type="scientific">Gloeophyllum trabeum (strain ATCC 11539 / FP-39264 / Madison 617)</name>
    <name type="common">Brown rot fungus</name>
    <dbReference type="NCBI Taxonomy" id="670483"/>
    <lineage>
        <taxon>Eukaryota</taxon>
        <taxon>Fungi</taxon>
        <taxon>Dikarya</taxon>
        <taxon>Basidiomycota</taxon>
        <taxon>Agaricomycotina</taxon>
        <taxon>Agaricomycetes</taxon>
        <taxon>Gloeophyllales</taxon>
        <taxon>Gloeophyllaceae</taxon>
        <taxon>Gloeophyllum</taxon>
    </lineage>
</organism>
<sequence length="459" mass="52528">MYTNRPNAHTPAYTAHYSTNRPGPNVTDDYERWYTEATPNNRMLLSLRSGIDSEISWALDRLCRLCNNEQFMLRSIPGLMDALFEWPEWYLEQCEEDKTQYACLFSAPRETQRKRRHGLEALFILRNSAINEPNAVELANYPQTLPMLLQILQKVRPNTDSNTEFLLNAIEILQMIAVDLTFPTMSPAGSNPIPALERIIGHSTNRSLVIASMVTLNHLLSNPRNSSYLSPESPALGASLQYLSLFVDRPLVDASLNYLYTHLSHYSMAKAFLLHRDMPSTLNLLVSLLLHEQVEETVSLDISPPVATIPTTAVAQRDHELTQEELESLVSLPEPNRCYEWMRTMFVPKQEGELTQVEFWNLYKDQFSRFADRYPLLVASDVIKNVNIVFQTAQAMVLPGPPQKFVVRGVDRRKDSTASERFKCHWNRSQCAASPFNSPSELYEHLLAQHIQTYESSEM</sequence>
<dbReference type="GO" id="GO:0003677">
    <property type="term" value="F:DNA binding"/>
    <property type="evidence" value="ECO:0007669"/>
    <property type="project" value="InterPro"/>
</dbReference>
<dbReference type="GO" id="GO:0006355">
    <property type="term" value="P:regulation of DNA-templated transcription"/>
    <property type="evidence" value="ECO:0007669"/>
    <property type="project" value="InterPro"/>
</dbReference>
<dbReference type="InterPro" id="IPR003150">
    <property type="entry name" value="DNA-bd_RFX"/>
</dbReference>
<dbReference type="PANTHER" id="PTHR22970">
    <property type="entry name" value="AT-RICH INTERACTIVE DOMAIN-CONTAINING PROTEIN 2"/>
    <property type="match status" value="1"/>
</dbReference>
<dbReference type="HOGENOM" id="CLU_028353_0_0_1"/>
<protein>
    <recommendedName>
        <fullName evidence="6">RFX-type winged-helix domain-containing protein</fullName>
    </recommendedName>
</protein>
<dbReference type="GO" id="GO:0006325">
    <property type="term" value="P:chromatin organization"/>
    <property type="evidence" value="ECO:0007669"/>
    <property type="project" value="UniProtKB-KW"/>
</dbReference>
<dbReference type="PANTHER" id="PTHR22970:SF14">
    <property type="entry name" value="AT-RICH INTERACTIVE DOMAIN-CONTAINING PROTEIN 2"/>
    <property type="match status" value="1"/>
</dbReference>
<dbReference type="OrthoDB" id="338531at2759"/>
<dbReference type="KEGG" id="gtr:GLOTRDRAFT_113062"/>
<dbReference type="AlphaFoldDB" id="S7S3L5"/>
<dbReference type="InterPro" id="IPR011989">
    <property type="entry name" value="ARM-like"/>
</dbReference>
<reference evidence="7 8" key="1">
    <citation type="journal article" date="2012" name="Science">
        <title>The Paleozoic origin of enzymatic lignin decomposition reconstructed from 31 fungal genomes.</title>
        <authorList>
            <person name="Floudas D."/>
            <person name="Binder M."/>
            <person name="Riley R."/>
            <person name="Barry K."/>
            <person name="Blanchette R.A."/>
            <person name="Henrissat B."/>
            <person name="Martinez A.T."/>
            <person name="Otillar R."/>
            <person name="Spatafora J.W."/>
            <person name="Yadav J.S."/>
            <person name="Aerts A."/>
            <person name="Benoit I."/>
            <person name="Boyd A."/>
            <person name="Carlson A."/>
            <person name="Copeland A."/>
            <person name="Coutinho P.M."/>
            <person name="de Vries R.P."/>
            <person name="Ferreira P."/>
            <person name="Findley K."/>
            <person name="Foster B."/>
            <person name="Gaskell J."/>
            <person name="Glotzer D."/>
            <person name="Gorecki P."/>
            <person name="Heitman J."/>
            <person name="Hesse C."/>
            <person name="Hori C."/>
            <person name="Igarashi K."/>
            <person name="Jurgens J.A."/>
            <person name="Kallen N."/>
            <person name="Kersten P."/>
            <person name="Kohler A."/>
            <person name="Kuees U."/>
            <person name="Kumar T.K.A."/>
            <person name="Kuo A."/>
            <person name="LaButti K."/>
            <person name="Larrondo L.F."/>
            <person name="Lindquist E."/>
            <person name="Ling A."/>
            <person name="Lombard V."/>
            <person name="Lucas S."/>
            <person name="Lundell T."/>
            <person name="Martin R."/>
            <person name="McLaughlin D.J."/>
            <person name="Morgenstern I."/>
            <person name="Morin E."/>
            <person name="Murat C."/>
            <person name="Nagy L.G."/>
            <person name="Nolan M."/>
            <person name="Ohm R.A."/>
            <person name="Patyshakuliyeva A."/>
            <person name="Rokas A."/>
            <person name="Ruiz-Duenas F.J."/>
            <person name="Sabat G."/>
            <person name="Salamov A."/>
            <person name="Samejima M."/>
            <person name="Schmutz J."/>
            <person name="Slot J.C."/>
            <person name="St John F."/>
            <person name="Stenlid J."/>
            <person name="Sun H."/>
            <person name="Sun S."/>
            <person name="Syed K."/>
            <person name="Tsang A."/>
            <person name="Wiebenga A."/>
            <person name="Young D."/>
            <person name="Pisabarro A."/>
            <person name="Eastwood D.C."/>
            <person name="Martin F."/>
            <person name="Cullen D."/>
            <person name="Grigoriev I.V."/>
            <person name="Hibbett D.S."/>
        </authorList>
    </citation>
    <scope>NUCLEOTIDE SEQUENCE [LARGE SCALE GENOMIC DNA]</scope>
    <source>
        <strain evidence="7 8">ATCC 11539</strain>
    </source>
</reference>
<dbReference type="InterPro" id="IPR052406">
    <property type="entry name" value="Chromatin_Remodeling_Comp"/>
</dbReference>
<dbReference type="Gene3D" id="1.25.10.10">
    <property type="entry name" value="Leucine-rich Repeat Variant"/>
    <property type="match status" value="1"/>
</dbReference>
<dbReference type="EMBL" id="KB469296">
    <property type="protein sequence ID" value="EPQ60424.1"/>
    <property type="molecule type" value="Genomic_DNA"/>
</dbReference>
<evidence type="ECO:0000256" key="3">
    <source>
        <dbReference type="ARBA" id="ARBA00023163"/>
    </source>
</evidence>
<dbReference type="RefSeq" id="XP_007860837.1">
    <property type="nucleotide sequence ID" value="XM_007862646.1"/>
</dbReference>
<dbReference type="Proteomes" id="UP000030669">
    <property type="component" value="Unassembled WGS sequence"/>
</dbReference>
<dbReference type="PROSITE" id="PS51526">
    <property type="entry name" value="RFX_DBD"/>
    <property type="match status" value="1"/>
</dbReference>
<accession>S7S3L5</accession>
<keyword evidence="2" id="KW-0805">Transcription regulation</keyword>
<evidence type="ECO:0000313" key="8">
    <source>
        <dbReference type="Proteomes" id="UP000030669"/>
    </source>
</evidence>
<feature type="domain" description="RFX-type winged-helix" evidence="6">
    <location>
        <begin position="338"/>
        <end position="414"/>
    </location>
</feature>
<evidence type="ECO:0000256" key="5">
    <source>
        <dbReference type="SAM" id="MobiDB-lite"/>
    </source>
</evidence>
<keyword evidence="3" id="KW-0804">Transcription</keyword>
<dbReference type="InterPro" id="IPR016024">
    <property type="entry name" value="ARM-type_fold"/>
</dbReference>
<dbReference type="GeneID" id="19299659"/>
<dbReference type="SUPFAM" id="SSF48371">
    <property type="entry name" value="ARM repeat"/>
    <property type="match status" value="1"/>
</dbReference>
<evidence type="ECO:0000256" key="4">
    <source>
        <dbReference type="ARBA" id="ARBA00023242"/>
    </source>
</evidence>
<keyword evidence="1" id="KW-0156">Chromatin regulator</keyword>
<dbReference type="eggNOG" id="ENOG502QVTM">
    <property type="taxonomic scope" value="Eukaryota"/>
</dbReference>
<keyword evidence="4" id="KW-0539">Nucleus</keyword>
<name>S7S3L5_GLOTA</name>
<proteinExistence type="predicted"/>
<feature type="region of interest" description="Disordered" evidence="5">
    <location>
        <begin position="1"/>
        <end position="24"/>
    </location>
</feature>
<gene>
    <name evidence="7" type="ORF">GLOTRDRAFT_113062</name>
</gene>
<dbReference type="GO" id="GO:0016586">
    <property type="term" value="C:RSC-type complex"/>
    <property type="evidence" value="ECO:0007669"/>
    <property type="project" value="TreeGrafter"/>
</dbReference>
<evidence type="ECO:0000313" key="7">
    <source>
        <dbReference type="EMBL" id="EPQ60424.1"/>
    </source>
</evidence>
<dbReference type="STRING" id="670483.S7S3L5"/>